<dbReference type="Proteomes" id="UP000789390">
    <property type="component" value="Unassembled WGS sequence"/>
</dbReference>
<accession>A0A8J2S7I8</accession>
<evidence type="ECO:0000256" key="1">
    <source>
        <dbReference type="SAM" id="MobiDB-lite"/>
    </source>
</evidence>
<feature type="compositionally biased region" description="Basic and acidic residues" evidence="1">
    <location>
        <begin position="54"/>
        <end position="64"/>
    </location>
</feature>
<comment type="caution">
    <text evidence="3">The sequence shown here is derived from an EMBL/GenBank/DDBJ whole genome shotgun (WGS) entry which is preliminary data.</text>
</comment>
<feature type="compositionally biased region" description="Low complexity" evidence="1">
    <location>
        <begin position="105"/>
        <end position="115"/>
    </location>
</feature>
<evidence type="ECO:0000313" key="3">
    <source>
        <dbReference type="EMBL" id="CAH0112141.1"/>
    </source>
</evidence>
<sequence length="215" mass="24458">MRQGISQLLGPIFLVLLVLAVIFEFNGNLAAEMNVREMKVEHRLDDFGSLTETETRDDHHEHGHNPFFSLKSHSKPKKPKPSYGTPRPQYGAPTKSQYLPPKGNYESPYYSKPSPAYNPPPYRPPAYSPPTYPTSYSSSGFVPLYTEKAPAHQSPAYSAPVYDKPSYFLPSEPEYPYRTTPETNKGVHKVVSNNNDFPSFDDFFKQSVKFEQFKI</sequence>
<name>A0A8J2S7I8_9CRUS</name>
<evidence type="ECO:0000256" key="2">
    <source>
        <dbReference type="SAM" id="SignalP"/>
    </source>
</evidence>
<reference evidence="3" key="1">
    <citation type="submission" date="2021-11" db="EMBL/GenBank/DDBJ databases">
        <authorList>
            <person name="Schell T."/>
        </authorList>
    </citation>
    <scope>NUCLEOTIDE SEQUENCE</scope>
    <source>
        <strain evidence="3">M5</strain>
    </source>
</reference>
<feature type="chain" id="PRO_5035281099" evidence="2">
    <location>
        <begin position="21"/>
        <end position="215"/>
    </location>
</feature>
<dbReference type="EMBL" id="CAKKLH010000323">
    <property type="protein sequence ID" value="CAH0112141.1"/>
    <property type="molecule type" value="Genomic_DNA"/>
</dbReference>
<feature type="region of interest" description="Disordered" evidence="1">
    <location>
        <begin position="54"/>
        <end position="117"/>
    </location>
</feature>
<dbReference type="AlphaFoldDB" id="A0A8J2S7I8"/>
<feature type="signal peptide" evidence="2">
    <location>
        <begin position="1"/>
        <end position="20"/>
    </location>
</feature>
<proteinExistence type="predicted"/>
<gene>
    <name evidence="3" type="ORF">DGAL_LOCUS15853</name>
</gene>
<protein>
    <submittedName>
        <fullName evidence="3">Uncharacterized protein</fullName>
    </submittedName>
</protein>
<keyword evidence="2" id="KW-0732">Signal</keyword>
<keyword evidence="4" id="KW-1185">Reference proteome</keyword>
<dbReference type="OrthoDB" id="10440197at2759"/>
<organism evidence="3 4">
    <name type="scientific">Daphnia galeata</name>
    <dbReference type="NCBI Taxonomy" id="27404"/>
    <lineage>
        <taxon>Eukaryota</taxon>
        <taxon>Metazoa</taxon>
        <taxon>Ecdysozoa</taxon>
        <taxon>Arthropoda</taxon>
        <taxon>Crustacea</taxon>
        <taxon>Branchiopoda</taxon>
        <taxon>Diplostraca</taxon>
        <taxon>Cladocera</taxon>
        <taxon>Anomopoda</taxon>
        <taxon>Daphniidae</taxon>
        <taxon>Daphnia</taxon>
    </lineage>
</organism>
<evidence type="ECO:0000313" key="4">
    <source>
        <dbReference type="Proteomes" id="UP000789390"/>
    </source>
</evidence>